<dbReference type="RefSeq" id="WP_163477661.1">
    <property type="nucleotide sequence ID" value="NZ_JAAGWE010000029.1"/>
</dbReference>
<feature type="compositionally biased region" description="Pro residues" evidence="1">
    <location>
        <begin position="91"/>
        <end position="102"/>
    </location>
</feature>
<dbReference type="EMBL" id="JAAGWE010000029">
    <property type="protein sequence ID" value="NEM07569.1"/>
    <property type="molecule type" value="Genomic_DNA"/>
</dbReference>
<gene>
    <name evidence="3" type="ORF">GCU54_16340</name>
</gene>
<reference evidence="3 4" key="1">
    <citation type="submission" date="2019-12" db="EMBL/GenBank/DDBJ databases">
        <title>WGS of CPCC 203550 I12A-02606.</title>
        <authorList>
            <person name="Jiang Z."/>
        </authorList>
    </citation>
    <scope>NUCLEOTIDE SEQUENCE [LARGE SCALE GENOMIC DNA]</scope>
    <source>
        <strain evidence="3 4">I12A-02606</strain>
    </source>
</reference>
<feature type="transmembrane region" description="Helical" evidence="2">
    <location>
        <begin position="208"/>
        <end position="228"/>
    </location>
</feature>
<feature type="compositionally biased region" description="Low complexity" evidence="1">
    <location>
        <begin position="16"/>
        <end position="55"/>
    </location>
</feature>
<evidence type="ECO:0000256" key="2">
    <source>
        <dbReference type="SAM" id="Phobius"/>
    </source>
</evidence>
<protein>
    <submittedName>
        <fullName evidence="3">Uncharacterized protein</fullName>
    </submittedName>
</protein>
<feature type="region of interest" description="Disordered" evidence="1">
    <location>
        <begin position="1"/>
        <end position="135"/>
    </location>
</feature>
<feature type="transmembrane region" description="Helical" evidence="2">
    <location>
        <begin position="234"/>
        <end position="251"/>
    </location>
</feature>
<keyword evidence="2" id="KW-1133">Transmembrane helix</keyword>
<sequence length="255" mass="25809">MNTSPPPAAPRTQEIPVTGEGATAAGATAHTVQHTAQHPAQHTEGHSAVPVTAPATLPPSALPAPAYPVTSPQPVATAEPTHHRHASPEQSAPPQPNGPQPTGPLDSLLGAPPVPPPAAPAARPETAPAPRAPRAPRDRVALVAVGLAALGLVLLQLGLFLRPEGSALWGDVPAWSAFATLCALLGGVAAAVRLVPALRLRPAGAERIALGGLTGLAVFWALVVLPRADTDRGFVLTMALAAVAAAVWLVPGRRR</sequence>
<keyword evidence="2" id="KW-0812">Transmembrane</keyword>
<organism evidence="3 4">
    <name type="scientific">Geodermatophilus normandii</name>
    <dbReference type="NCBI Taxonomy" id="1137989"/>
    <lineage>
        <taxon>Bacteria</taxon>
        <taxon>Bacillati</taxon>
        <taxon>Actinomycetota</taxon>
        <taxon>Actinomycetes</taxon>
        <taxon>Geodermatophilales</taxon>
        <taxon>Geodermatophilaceae</taxon>
        <taxon>Geodermatophilus</taxon>
    </lineage>
</organism>
<evidence type="ECO:0000313" key="3">
    <source>
        <dbReference type="EMBL" id="NEM07569.1"/>
    </source>
</evidence>
<feature type="transmembrane region" description="Helical" evidence="2">
    <location>
        <begin position="140"/>
        <end position="161"/>
    </location>
</feature>
<dbReference type="AlphaFoldDB" id="A0A6P0GJV1"/>
<comment type="caution">
    <text evidence="3">The sequence shown here is derived from an EMBL/GenBank/DDBJ whole genome shotgun (WGS) entry which is preliminary data.</text>
</comment>
<feature type="compositionally biased region" description="Low complexity" evidence="1">
    <location>
        <begin position="120"/>
        <end position="129"/>
    </location>
</feature>
<accession>A0A6P0GJV1</accession>
<feature type="transmembrane region" description="Helical" evidence="2">
    <location>
        <begin position="173"/>
        <end position="196"/>
    </location>
</feature>
<keyword evidence="2" id="KW-0472">Membrane</keyword>
<evidence type="ECO:0000256" key="1">
    <source>
        <dbReference type="SAM" id="MobiDB-lite"/>
    </source>
</evidence>
<evidence type="ECO:0000313" key="4">
    <source>
        <dbReference type="Proteomes" id="UP000471126"/>
    </source>
</evidence>
<dbReference type="Proteomes" id="UP000471126">
    <property type="component" value="Unassembled WGS sequence"/>
</dbReference>
<proteinExistence type="predicted"/>
<feature type="compositionally biased region" description="Pro residues" evidence="1">
    <location>
        <begin position="56"/>
        <end position="66"/>
    </location>
</feature>
<name>A0A6P0GJV1_9ACTN</name>